<dbReference type="STRING" id="640132.Srot_2402"/>
<dbReference type="KEGG" id="srt:Srot_2402"/>
<protein>
    <submittedName>
        <fullName evidence="2">Uncharacterized protein</fullName>
    </submittedName>
</protein>
<feature type="transmembrane region" description="Helical" evidence="1">
    <location>
        <begin position="90"/>
        <end position="111"/>
    </location>
</feature>
<dbReference type="RefSeq" id="WP_013139296.1">
    <property type="nucleotide sequence ID" value="NC_014168.1"/>
</dbReference>
<sequence length="112" mass="12245">MSEAKGRSGGRSVWDSPWVPIVVAVMQVFILAFDFWRLDRGVGSPGEEVAQCVLAFFAVVWAVWLLVKHRAQWQLGGVERLPEFFLGRPLSTGFAAGGFALVVAAGLAWALR</sequence>
<organism evidence="2 3">
    <name type="scientific">Segniliparus rotundus (strain ATCC BAA-972 / CDC 1076 / CIP 108378 / DSM 44985 / JCM 13578)</name>
    <dbReference type="NCBI Taxonomy" id="640132"/>
    <lineage>
        <taxon>Bacteria</taxon>
        <taxon>Bacillati</taxon>
        <taxon>Actinomycetota</taxon>
        <taxon>Actinomycetes</taxon>
        <taxon>Mycobacteriales</taxon>
        <taxon>Segniliparaceae</taxon>
        <taxon>Segniliparus</taxon>
    </lineage>
</organism>
<dbReference type="AlphaFoldDB" id="D6ZAW0"/>
<evidence type="ECO:0000313" key="2">
    <source>
        <dbReference type="EMBL" id="ADG98846.1"/>
    </source>
</evidence>
<gene>
    <name evidence="2" type="ordered locus">Srot_2402</name>
</gene>
<feature type="transmembrane region" description="Helical" evidence="1">
    <location>
        <begin position="18"/>
        <end position="36"/>
    </location>
</feature>
<keyword evidence="1" id="KW-1133">Transmembrane helix</keyword>
<keyword evidence="1" id="KW-0812">Transmembrane</keyword>
<dbReference type="EMBL" id="CP001958">
    <property type="protein sequence ID" value="ADG98846.1"/>
    <property type="molecule type" value="Genomic_DNA"/>
</dbReference>
<proteinExistence type="predicted"/>
<accession>D6ZAW0</accession>
<dbReference type="Proteomes" id="UP000002247">
    <property type="component" value="Chromosome"/>
</dbReference>
<name>D6ZAW0_SEGRD</name>
<reference evidence="2 3" key="1">
    <citation type="journal article" date="2010" name="Stand. Genomic Sci.">
        <title>Complete genome sequence of Segniliparus rotundus type strain (CDC 1076).</title>
        <authorList>
            <person name="Sikorski J."/>
            <person name="Lapidus A."/>
            <person name="Copeland A."/>
            <person name="Misra M."/>
            <person name="Glavina Del Rio T."/>
            <person name="Nolan M."/>
            <person name="Lucas S."/>
            <person name="Chen F."/>
            <person name="Tice H."/>
            <person name="Cheng J.F."/>
            <person name="Jando M."/>
            <person name="Schneider S."/>
            <person name="Bruce D."/>
            <person name="Goodwin L."/>
            <person name="Pitluck S."/>
            <person name="Liolios K."/>
            <person name="Mikhailova N."/>
            <person name="Pati A."/>
            <person name="Ivanova N."/>
            <person name="Mavromatis K."/>
            <person name="Chen A."/>
            <person name="Palaniappan K."/>
            <person name="Chertkov O."/>
            <person name="Land M."/>
            <person name="Hauser L."/>
            <person name="Chang Y.J."/>
            <person name="Jeffries C.D."/>
            <person name="Brettin T."/>
            <person name="Detter J.C."/>
            <person name="Han C."/>
            <person name="Rohde M."/>
            <person name="Goker M."/>
            <person name="Bristow J."/>
            <person name="Eisen J.A."/>
            <person name="Markowitz V."/>
            <person name="Hugenholtz P."/>
            <person name="Kyrpides N.C."/>
            <person name="Klenk H.P."/>
        </authorList>
    </citation>
    <scope>NUCLEOTIDE SEQUENCE [LARGE SCALE GENOMIC DNA]</scope>
    <source>
        <strain evidence="3">ATCC BAA-972 / CDC 1076 / CIP 108378 / DSM 44985 / JCM 13578</strain>
    </source>
</reference>
<dbReference type="HOGENOM" id="CLU_2144088_0_0_11"/>
<keyword evidence="1" id="KW-0472">Membrane</keyword>
<feature type="transmembrane region" description="Helical" evidence="1">
    <location>
        <begin position="48"/>
        <end position="67"/>
    </location>
</feature>
<evidence type="ECO:0000313" key="3">
    <source>
        <dbReference type="Proteomes" id="UP000002247"/>
    </source>
</evidence>
<evidence type="ECO:0000256" key="1">
    <source>
        <dbReference type="SAM" id="Phobius"/>
    </source>
</evidence>
<keyword evidence="3" id="KW-1185">Reference proteome</keyword>